<dbReference type="EMBL" id="KJ434027">
    <property type="protein sequence ID" value="AHX82985.1"/>
    <property type="molecule type" value="Genomic_DNA"/>
</dbReference>
<evidence type="ECO:0000313" key="3">
    <source>
        <dbReference type="EMBL" id="AHX82985.1"/>
    </source>
</evidence>
<gene>
    <name evidence="3" type="ORF">SBORM_0006</name>
</gene>
<dbReference type="NCBIfam" id="TIGR01453">
    <property type="entry name" value="grpIintron_endo"/>
    <property type="match status" value="1"/>
</dbReference>
<proteinExistence type="predicted"/>
<dbReference type="SMART" id="SM00496">
    <property type="entry name" value="IENR2"/>
    <property type="match status" value="4"/>
</dbReference>
<dbReference type="SMART" id="SM00465">
    <property type="entry name" value="GIYc"/>
    <property type="match status" value="1"/>
</dbReference>
<comment type="similarity">
    <text evidence="1">To endonucleases of group I introns of fungi and phage.</text>
</comment>
<keyword evidence="3" id="KW-0540">Nuclease</keyword>
<dbReference type="SUPFAM" id="SSF82771">
    <property type="entry name" value="GIY-YIG endonuclease"/>
    <property type="match status" value="1"/>
</dbReference>
<keyword evidence="3" id="KW-0255">Endonuclease</keyword>
<reference evidence="3" key="1">
    <citation type="journal article" date="2014" name="PLoS ONE">
        <title>The 203 kbp Mitochondrial Genome of the Phytopathogenic Fungus Sclerotinia borealis Reveals Multiple Invasions of Introns and Genomic Duplications.</title>
        <authorList>
            <person name="Mardanov A.V."/>
            <person name="Beletsky A.V."/>
            <person name="Kadnikov V.V."/>
            <person name="Ignatov A.N."/>
            <person name="Ravin N.V."/>
        </authorList>
    </citation>
    <scope>NUCLEOTIDE SEQUENCE</scope>
    <source>
        <strain evidence="3">F-4128</strain>
    </source>
</reference>
<feature type="domain" description="GIY-YIG" evidence="2">
    <location>
        <begin position="47"/>
        <end position="133"/>
    </location>
</feature>
<accession>A0A088CAN9</accession>
<dbReference type="AlphaFoldDB" id="A0A088CAN9"/>
<dbReference type="Pfam" id="PF01541">
    <property type="entry name" value="GIY-YIG"/>
    <property type="match status" value="1"/>
</dbReference>
<dbReference type="RefSeq" id="YP_009072320.1">
    <property type="nucleotide sequence ID" value="NC_025200.1"/>
</dbReference>
<name>A0A088CAN9_9HELO</name>
<dbReference type="PROSITE" id="PS50164">
    <property type="entry name" value="GIY_YIG"/>
    <property type="match status" value="1"/>
</dbReference>
<dbReference type="GeneID" id="20497946"/>
<dbReference type="InterPro" id="IPR006350">
    <property type="entry name" value="Intron_endoG1"/>
</dbReference>
<dbReference type="InterPro" id="IPR000305">
    <property type="entry name" value="GIY-YIG_endonuc"/>
</dbReference>
<dbReference type="CDD" id="cd10445">
    <property type="entry name" value="GIY-YIG_bI1_like"/>
    <property type="match status" value="1"/>
</dbReference>
<keyword evidence="3" id="KW-0496">Mitochondrion</keyword>
<dbReference type="Gene3D" id="3.40.1440.10">
    <property type="entry name" value="GIY-YIG endonuclease"/>
    <property type="match status" value="1"/>
</dbReference>
<keyword evidence="3" id="KW-0378">Hydrolase</keyword>
<dbReference type="Pfam" id="PF07460">
    <property type="entry name" value="NUMOD3"/>
    <property type="match status" value="1"/>
</dbReference>
<dbReference type="GO" id="GO:0003677">
    <property type="term" value="F:DNA binding"/>
    <property type="evidence" value="ECO:0007669"/>
    <property type="project" value="InterPro"/>
</dbReference>
<geneLocation type="mitochondrion" evidence="3"/>
<dbReference type="GO" id="GO:0004519">
    <property type="term" value="F:endonuclease activity"/>
    <property type="evidence" value="ECO:0007669"/>
    <property type="project" value="UniProtKB-KW"/>
</dbReference>
<evidence type="ECO:0000259" key="2">
    <source>
        <dbReference type="PROSITE" id="PS50164"/>
    </source>
</evidence>
<dbReference type="InterPro" id="IPR035901">
    <property type="entry name" value="GIY-YIG_endonuc_sf"/>
</dbReference>
<sequence length="268" mass="30684">MFINNSPKFLLKSFSTEANDTFMGIVPVKTYHDPDKQKKDILLDVKNKTGVYMWKHKVNGKYYVGSAKDLRNRLLHYYNINHLTKRNSMLINRAILKDGAGAFNLHILEYCSPENLIQREQYYIDTLNPMYNILRVAASSKGYKHTDETLYKIKGDQNHFHGKTHTEENRTKMKEIKTGTKLSLDTKAKISQTMTGKVFSAEHKVNLSASKVNSIKLSVLNIATGVETNYSSVGEAERSLSLPKDAIRANLRSKTQKPYRGIYIFKQI</sequence>
<organism evidence="3">
    <name type="scientific">Sclerotinia borealis</name>
    <dbReference type="NCBI Taxonomy" id="77105"/>
    <lineage>
        <taxon>Eukaryota</taxon>
        <taxon>Fungi</taxon>
        <taxon>Dikarya</taxon>
        <taxon>Ascomycota</taxon>
        <taxon>Pezizomycotina</taxon>
        <taxon>Leotiomycetes</taxon>
        <taxon>Helotiales</taxon>
        <taxon>Sclerotiniaceae</taxon>
        <taxon>Sclerotinia</taxon>
    </lineage>
</organism>
<dbReference type="InterPro" id="IPR003611">
    <property type="entry name" value="NUMOD3"/>
</dbReference>
<dbReference type="SUPFAM" id="SSF64496">
    <property type="entry name" value="DNA-binding domain of intron-encoded endonucleases"/>
    <property type="match status" value="1"/>
</dbReference>
<protein>
    <submittedName>
        <fullName evidence="3">GIY-YIG endonuclease</fullName>
    </submittedName>
</protein>
<evidence type="ECO:0000256" key="1">
    <source>
        <dbReference type="ARBA" id="ARBA00010045"/>
    </source>
</evidence>